<protein>
    <recommendedName>
        <fullName evidence="5">Glycosyl transferase</fullName>
    </recommendedName>
</protein>
<dbReference type="Pfam" id="PF13439">
    <property type="entry name" value="Glyco_transf_4"/>
    <property type="match status" value="1"/>
</dbReference>
<dbReference type="EMBL" id="MGHC01000029">
    <property type="protein sequence ID" value="OGM58849.1"/>
    <property type="molecule type" value="Genomic_DNA"/>
</dbReference>
<dbReference type="GO" id="GO:0016757">
    <property type="term" value="F:glycosyltransferase activity"/>
    <property type="evidence" value="ECO:0007669"/>
    <property type="project" value="InterPro"/>
</dbReference>
<dbReference type="SUPFAM" id="SSF53756">
    <property type="entry name" value="UDP-Glycosyltransferase/glycogen phosphorylase"/>
    <property type="match status" value="1"/>
</dbReference>
<evidence type="ECO:0008006" key="5">
    <source>
        <dbReference type="Google" id="ProtNLM"/>
    </source>
</evidence>
<dbReference type="STRING" id="1802516.A3A75_06315"/>
<organism evidence="3 4">
    <name type="scientific">Candidatus Woesebacteria bacterium RIFCSPLOWO2_01_FULL_39_10</name>
    <dbReference type="NCBI Taxonomy" id="1802516"/>
    <lineage>
        <taxon>Bacteria</taxon>
        <taxon>Candidatus Woeseibacteriota</taxon>
    </lineage>
</organism>
<evidence type="ECO:0000313" key="3">
    <source>
        <dbReference type="EMBL" id="OGM58849.1"/>
    </source>
</evidence>
<sequence>MNLPKVLILAPIQHDFPPKGYGPWELISYNLCEELVKMGVEVTVFATKSAKTRAKLLAFWEEPVDEKSIDSDSKNLIHISEAIKVAKDFDIVHNHLNIHPVLFAKLLGVRMVTTLHGAGCERKNKPYHEYLKEENYVSISYAEREFAPYLNYVENVYNGVDFNKYEISEGKGEYLLFSGRITKEKGIEDAIELSKRTGFPLKIAGIITDAEYYRKTVEPNLSPGKIEYLGNLAYTEYVPVLKKAAATLFLISWDEPFGLSIVDSLASGVPAIGYPRGAFPELVFDNRMGIIVNNLDEAADAVKNLTSFNPVEVRNLAFDKFSADKMAKGYLEVYKKLLADKL</sequence>
<dbReference type="PANTHER" id="PTHR12526:SF595">
    <property type="entry name" value="BLL5217 PROTEIN"/>
    <property type="match status" value="1"/>
</dbReference>
<evidence type="ECO:0000259" key="1">
    <source>
        <dbReference type="Pfam" id="PF00534"/>
    </source>
</evidence>
<dbReference type="AlphaFoldDB" id="A0A1F8B557"/>
<comment type="caution">
    <text evidence="3">The sequence shown here is derived from an EMBL/GenBank/DDBJ whole genome shotgun (WGS) entry which is preliminary data.</text>
</comment>
<proteinExistence type="predicted"/>
<dbReference type="InterPro" id="IPR028098">
    <property type="entry name" value="Glyco_trans_4-like_N"/>
</dbReference>
<dbReference type="CDD" id="cd03802">
    <property type="entry name" value="GT4_AviGT4-like"/>
    <property type="match status" value="1"/>
</dbReference>
<feature type="domain" description="Glycosyl transferase family 1" evidence="1">
    <location>
        <begin position="169"/>
        <end position="305"/>
    </location>
</feature>
<dbReference type="Proteomes" id="UP000179018">
    <property type="component" value="Unassembled WGS sequence"/>
</dbReference>
<dbReference type="Gene3D" id="3.40.50.2000">
    <property type="entry name" value="Glycogen Phosphorylase B"/>
    <property type="match status" value="2"/>
</dbReference>
<gene>
    <name evidence="3" type="ORF">A3A75_06315</name>
</gene>
<evidence type="ECO:0000259" key="2">
    <source>
        <dbReference type="Pfam" id="PF13439"/>
    </source>
</evidence>
<dbReference type="InterPro" id="IPR001296">
    <property type="entry name" value="Glyco_trans_1"/>
</dbReference>
<reference evidence="3 4" key="1">
    <citation type="journal article" date="2016" name="Nat. Commun.">
        <title>Thousands of microbial genomes shed light on interconnected biogeochemical processes in an aquifer system.</title>
        <authorList>
            <person name="Anantharaman K."/>
            <person name="Brown C.T."/>
            <person name="Hug L.A."/>
            <person name="Sharon I."/>
            <person name="Castelle C.J."/>
            <person name="Probst A.J."/>
            <person name="Thomas B.C."/>
            <person name="Singh A."/>
            <person name="Wilkins M.J."/>
            <person name="Karaoz U."/>
            <person name="Brodie E.L."/>
            <person name="Williams K.H."/>
            <person name="Hubbard S.S."/>
            <person name="Banfield J.F."/>
        </authorList>
    </citation>
    <scope>NUCLEOTIDE SEQUENCE [LARGE SCALE GENOMIC DNA]</scope>
</reference>
<dbReference type="Pfam" id="PF00534">
    <property type="entry name" value="Glycos_transf_1"/>
    <property type="match status" value="1"/>
</dbReference>
<name>A0A1F8B557_9BACT</name>
<accession>A0A1F8B557</accession>
<evidence type="ECO:0000313" key="4">
    <source>
        <dbReference type="Proteomes" id="UP000179018"/>
    </source>
</evidence>
<feature type="domain" description="Glycosyltransferase subfamily 4-like N-terminal" evidence="2">
    <location>
        <begin position="29"/>
        <end position="132"/>
    </location>
</feature>
<dbReference type="PANTHER" id="PTHR12526">
    <property type="entry name" value="GLYCOSYLTRANSFERASE"/>
    <property type="match status" value="1"/>
</dbReference>